<keyword evidence="1" id="KW-1133">Transmembrane helix</keyword>
<dbReference type="AlphaFoldDB" id="A0A3N0XB56"/>
<dbReference type="EMBL" id="RJTU01000018">
    <property type="protein sequence ID" value="ROI14543.1"/>
    <property type="molecule type" value="Genomic_DNA"/>
</dbReference>
<reference evidence="3" key="1">
    <citation type="submission" date="2018-11" db="EMBL/GenBank/DDBJ databases">
        <title>Proposal to divide the Flavobacteriaceae and reorganize its genera based on Amino Acid Identity values calculated from whole genome sequences.</title>
        <authorList>
            <person name="Nicholson A.C."/>
            <person name="Gulvik C.A."/>
            <person name="Whitney A.M."/>
            <person name="Humrighouse B.W."/>
            <person name="Bell M."/>
            <person name="Holmes B."/>
            <person name="Steigerwalt A."/>
            <person name="Villarma A."/>
            <person name="Sheth M."/>
            <person name="Batra D."/>
            <person name="Pryor J."/>
            <person name="Bernardet J.-F."/>
            <person name="Hugo C."/>
            <person name="Kampfer P."/>
            <person name="Newman J."/>
            <person name="Mcquiston J.R."/>
        </authorList>
    </citation>
    <scope>NUCLEOTIDE SEQUENCE [LARGE SCALE GENOMIC DNA]</scope>
    <source>
        <strain evidence="3">DSM 22165</strain>
    </source>
</reference>
<keyword evidence="1" id="KW-0472">Membrane</keyword>
<evidence type="ECO:0000256" key="1">
    <source>
        <dbReference type="SAM" id="Phobius"/>
    </source>
</evidence>
<gene>
    <name evidence="2" type="ORF">EGH73_02935</name>
</gene>
<protein>
    <submittedName>
        <fullName evidence="2">Uncharacterized protein</fullName>
    </submittedName>
</protein>
<keyword evidence="1" id="KW-0812">Transmembrane</keyword>
<feature type="transmembrane region" description="Helical" evidence="1">
    <location>
        <begin position="12"/>
        <end position="31"/>
    </location>
</feature>
<organism evidence="2 3">
    <name type="scientific">Epilithonimonas hominis</name>
    <dbReference type="NCBI Taxonomy" id="420404"/>
    <lineage>
        <taxon>Bacteria</taxon>
        <taxon>Pseudomonadati</taxon>
        <taxon>Bacteroidota</taxon>
        <taxon>Flavobacteriia</taxon>
        <taxon>Flavobacteriales</taxon>
        <taxon>Weeksellaceae</taxon>
        <taxon>Chryseobacterium group</taxon>
        <taxon>Epilithonimonas</taxon>
    </lineage>
</organism>
<comment type="caution">
    <text evidence="2">The sequence shown here is derived from an EMBL/GenBank/DDBJ whole genome shotgun (WGS) entry which is preliminary data.</text>
</comment>
<evidence type="ECO:0000313" key="2">
    <source>
        <dbReference type="EMBL" id="ROI14543.1"/>
    </source>
</evidence>
<evidence type="ECO:0000313" key="3">
    <source>
        <dbReference type="Proteomes" id="UP000267623"/>
    </source>
</evidence>
<reference evidence="3" key="2">
    <citation type="submission" date="2018-11" db="EMBL/GenBank/DDBJ databases">
        <title>Proposal to divide the Flavobacteriaceae and reorganize its genera based on Amino Acid Identity values calculated from whole genome sequences.</title>
        <authorList>
            <person name="Nicholson A.C."/>
            <person name="Gulvik C.A."/>
            <person name="Whitney A.M."/>
            <person name="Humrighouse B.W."/>
            <person name="Bell M."/>
            <person name="Holmes B."/>
            <person name="Steigerwalt A."/>
            <person name="Villarma A."/>
            <person name="Sheth M."/>
            <person name="Batra D."/>
            <person name="Pryor J."/>
            <person name="Bernardet J.-F."/>
            <person name="Hugo C."/>
            <person name="Kampfer P."/>
            <person name="Newman J."/>
            <person name="Mcquiston J."/>
        </authorList>
    </citation>
    <scope>NUCLEOTIDE SEQUENCE [LARGE SCALE GENOMIC DNA]</scope>
    <source>
        <strain evidence="3">DSM 22165</strain>
    </source>
</reference>
<accession>A0A3N0XB56</accession>
<proteinExistence type="predicted"/>
<dbReference type="Proteomes" id="UP000267623">
    <property type="component" value="Unassembled WGS sequence"/>
</dbReference>
<name>A0A3N0XB56_9FLAO</name>
<sequence length="76" mass="9168">MKRLNLNSITFNFSPIFFFLKAKLFIHNFLLNKKRLLITFKYTFNDSLYHLTASGLSYFWNECFSELQMSAFPKLR</sequence>